<keyword evidence="7" id="KW-0464">Manganese</keyword>
<dbReference type="PANTHER" id="PTHR47917:SF2">
    <property type="entry name" value="COENZYME F420:L-GLUTAMATE LIGASE-LIKE DOMAIN-CONTAINING PROTEIN"/>
    <property type="match status" value="1"/>
</dbReference>
<dbReference type="InterPro" id="IPR002847">
    <property type="entry name" value="F420-0_gamma-glut_ligase-dom"/>
</dbReference>
<keyword evidence="10" id="KW-1185">Reference proteome</keyword>
<gene>
    <name evidence="9" type="ORF">AKJ61_01470</name>
</gene>
<dbReference type="AlphaFoldDB" id="A0A133U7B3"/>
<evidence type="ECO:0000313" key="10">
    <source>
        <dbReference type="Proteomes" id="UP000070184"/>
    </source>
</evidence>
<dbReference type="PATRIC" id="fig|1698260.3.peg.188"/>
<evidence type="ECO:0000256" key="4">
    <source>
        <dbReference type="ARBA" id="ARBA00022842"/>
    </source>
</evidence>
<dbReference type="PANTHER" id="PTHR47917">
    <property type="match status" value="1"/>
</dbReference>
<evidence type="ECO:0000256" key="3">
    <source>
        <dbReference type="ARBA" id="ARBA00022741"/>
    </source>
</evidence>
<dbReference type="EMBL" id="LHXK01000013">
    <property type="protein sequence ID" value="KXA90080.1"/>
    <property type="molecule type" value="Genomic_DNA"/>
</dbReference>
<feature type="domain" description="Coenzyme F420:L-glutamate ligase-like" evidence="8">
    <location>
        <begin position="5"/>
        <end position="223"/>
    </location>
</feature>
<keyword evidence="2" id="KW-0479">Metal-binding</keyword>
<keyword evidence="4" id="KW-0460">Magnesium</keyword>
<name>A0A133U7B3_9EURY</name>
<dbReference type="NCBIfam" id="TIGR01916">
    <property type="entry name" value="F420_cofE"/>
    <property type="match status" value="1"/>
</dbReference>
<evidence type="ECO:0000256" key="5">
    <source>
        <dbReference type="ARBA" id="ARBA00022958"/>
    </source>
</evidence>
<dbReference type="GO" id="GO:0052618">
    <property type="term" value="F:coenzyme F420-0:L-glutamate ligase activity"/>
    <property type="evidence" value="ECO:0007669"/>
    <property type="project" value="TreeGrafter"/>
</dbReference>
<protein>
    <recommendedName>
        <fullName evidence="8">Coenzyme F420:L-glutamate ligase-like domain-containing protein</fullName>
    </recommendedName>
</protein>
<keyword evidence="3" id="KW-0547">Nucleotide-binding</keyword>
<dbReference type="SUPFAM" id="SSF144010">
    <property type="entry name" value="CofE-like"/>
    <property type="match status" value="1"/>
</dbReference>
<reference evidence="9 10" key="1">
    <citation type="journal article" date="2016" name="Sci. Rep.">
        <title>Metabolic traits of an uncultured archaeal lineage -MSBL1- from brine pools of the Red Sea.</title>
        <authorList>
            <person name="Mwirichia R."/>
            <person name="Alam I."/>
            <person name="Rashid M."/>
            <person name="Vinu M."/>
            <person name="Ba-Alawi W."/>
            <person name="Anthony Kamau A."/>
            <person name="Kamanda Ngugi D."/>
            <person name="Goker M."/>
            <person name="Klenk H.P."/>
            <person name="Bajic V."/>
            <person name="Stingl U."/>
        </authorList>
    </citation>
    <scope>NUCLEOTIDE SEQUENCE [LARGE SCALE GENOMIC DNA]</scope>
    <source>
        <strain evidence="9">SCGC-AAA259B11</strain>
    </source>
</reference>
<organism evidence="9 10">
    <name type="scientific">candidate division MSBL1 archaeon SCGC-AAA259B11</name>
    <dbReference type="NCBI Taxonomy" id="1698260"/>
    <lineage>
        <taxon>Archaea</taxon>
        <taxon>Methanobacteriati</taxon>
        <taxon>Methanobacteriota</taxon>
        <taxon>candidate division MSBL1</taxon>
    </lineage>
</organism>
<keyword evidence="6" id="KW-0342">GTP-binding</keyword>
<dbReference type="Gene3D" id="3.90.1660.10">
    <property type="entry name" value="CofE-like domain"/>
    <property type="match status" value="1"/>
</dbReference>
<evidence type="ECO:0000313" key="9">
    <source>
        <dbReference type="EMBL" id="KXA90080.1"/>
    </source>
</evidence>
<dbReference type="Pfam" id="PF01996">
    <property type="entry name" value="F420_ligase"/>
    <property type="match status" value="1"/>
</dbReference>
<evidence type="ECO:0000256" key="1">
    <source>
        <dbReference type="ARBA" id="ARBA00022598"/>
    </source>
</evidence>
<sequence>MNVIGIKTPLIKPEDDLVEVILDSINNYKNLELKDEDILVLASSAVSTVEGRIRNIDAVNPSEKAKELARESDLDERLVEIIIHESDEILHPFKDCILTIKDGMLRINAGVDRTNVPSGKALLLPKNPKKSAAKLRRKIEAKTGKKLGVIISDSHVNPLRRGTTGQAIGTSGIKESLDRRNERDLYGNVLQITFQGVGDQLAAAAQLLMGEADESIPAVVIRGAKAAFSNKPERSLKIPPEKCVYSKFLDY</sequence>
<accession>A0A133U7B3</accession>
<evidence type="ECO:0000256" key="7">
    <source>
        <dbReference type="ARBA" id="ARBA00023211"/>
    </source>
</evidence>
<dbReference type="GO" id="GO:0005525">
    <property type="term" value="F:GTP binding"/>
    <property type="evidence" value="ECO:0007669"/>
    <property type="project" value="UniProtKB-KW"/>
</dbReference>
<evidence type="ECO:0000256" key="6">
    <source>
        <dbReference type="ARBA" id="ARBA00023134"/>
    </source>
</evidence>
<dbReference type="Gene3D" id="3.30.1330.100">
    <property type="entry name" value="CofE-like"/>
    <property type="match status" value="1"/>
</dbReference>
<evidence type="ECO:0000259" key="8">
    <source>
        <dbReference type="Pfam" id="PF01996"/>
    </source>
</evidence>
<dbReference type="Proteomes" id="UP000070184">
    <property type="component" value="Unassembled WGS sequence"/>
</dbReference>
<comment type="caution">
    <text evidence="9">The sequence shown here is derived from an EMBL/GenBank/DDBJ whole genome shotgun (WGS) entry which is preliminary data.</text>
</comment>
<keyword evidence="1" id="KW-0436">Ligase</keyword>
<proteinExistence type="predicted"/>
<dbReference type="InterPro" id="IPR008225">
    <property type="entry name" value="F420-0_g-glutamyl_ligase"/>
</dbReference>
<dbReference type="GO" id="GO:0046872">
    <property type="term" value="F:metal ion binding"/>
    <property type="evidence" value="ECO:0007669"/>
    <property type="project" value="UniProtKB-KW"/>
</dbReference>
<keyword evidence="5" id="KW-0630">Potassium</keyword>
<evidence type="ECO:0000256" key="2">
    <source>
        <dbReference type="ARBA" id="ARBA00022723"/>
    </source>
</evidence>